<dbReference type="Proteomes" id="UP000680670">
    <property type="component" value="Unassembled WGS sequence"/>
</dbReference>
<gene>
    <name evidence="1" type="ORF">J6TS1_48840</name>
</gene>
<organism evidence="1 2">
    <name type="scientific">Siminovitchia terrae</name>
    <name type="common">Bacillus terrae</name>
    <dbReference type="NCBI Taxonomy" id="1914933"/>
    <lineage>
        <taxon>Bacteria</taxon>
        <taxon>Bacillati</taxon>
        <taxon>Bacillota</taxon>
        <taxon>Bacilli</taxon>
        <taxon>Bacillales</taxon>
        <taxon>Bacillaceae</taxon>
        <taxon>Siminovitchia</taxon>
    </lineage>
</organism>
<sequence>MAEVTFENCGAPKFDGKAIELAQEIQKNLGLEPMERPFLDEIEQIIEHVEA</sequence>
<reference evidence="1 2" key="1">
    <citation type="submission" date="2021-03" db="EMBL/GenBank/DDBJ databases">
        <title>Antimicrobial resistance genes in bacteria isolated from Japanese honey, and their potential for conferring macrolide and lincosamide resistance in the American foulbrood pathogen Paenibacillus larvae.</title>
        <authorList>
            <person name="Okamoto M."/>
            <person name="Kumagai M."/>
            <person name="Kanamori H."/>
            <person name="Takamatsu D."/>
        </authorList>
    </citation>
    <scope>NUCLEOTIDE SEQUENCE [LARGE SCALE GENOMIC DNA]</scope>
    <source>
        <strain evidence="1 2">J6TS1</strain>
    </source>
</reference>
<protein>
    <submittedName>
        <fullName evidence="1">Uncharacterized protein</fullName>
    </submittedName>
</protein>
<dbReference type="EMBL" id="BORJ01000019">
    <property type="protein sequence ID" value="GIN99014.1"/>
    <property type="molecule type" value="Genomic_DNA"/>
</dbReference>
<proteinExistence type="predicted"/>
<name>A0ABQ4L501_SIMTE</name>
<dbReference type="RefSeq" id="WP_213021580.1">
    <property type="nucleotide sequence ID" value="NZ_BORJ01000019.1"/>
</dbReference>
<evidence type="ECO:0000313" key="1">
    <source>
        <dbReference type="EMBL" id="GIN99014.1"/>
    </source>
</evidence>
<accession>A0ABQ4L501</accession>
<keyword evidence="2" id="KW-1185">Reference proteome</keyword>
<comment type="caution">
    <text evidence="1">The sequence shown here is derived from an EMBL/GenBank/DDBJ whole genome shotgun (WGS) entry which is preliminary data.</text>
</comment>
<evidence type="ECO:0000313" key="2">
    <source>
        <dbReference type="Proteomes" id="UP000680670"/>
    </source>
</evidence>